<evidence type="ECO:0000256" key="1">
    <source>
        <dbReference type="SAM" id="Phobius"/>
    </source>
</evidence>
<feature type="transmembrane region" description="Helical" evidence="1">
    <location>
        <begin position="37"/>
        <end position="55"/>
    </location>
</feature>
<gene>
    <name evidence="3" type="ORF">SAMN02745245_01135</name>
</gene>
<dbReference type="InterPro" id="IPR052173">
    <property type="entry name" value="Beta-lactam_resp_regulator"/>
</dbReference>
<dbReference type="CDD" id="cd07341">
    <property type="entry name" value="M56_BlaR1_MecR1_like"/>
    <property type="match status" value="1"/>
</dbReference>
<accession>A0A1M5SD10</accession>
<reference evidence="3 4" key="1">
    <citation type="submission" date="2016-11" db="EMBL/GenBank/DDBJ databases">
        <authorList>
            <person name="Jaros S."/>
            <person name="Januszkiewicz K."/>
            <person name="Wedrychowicz H."/>
        </authorList>
    </citation>
    <scope>NUCLEOTIDE SEQUENCE [LARGE SCALE GENOMIC DNA]</scope>
    <source>
        <strain evidence="3 4">DSM 21120</strain>
    </source>
</reference>
<feature type="domain" description="Peptidase M56" evidence="2">
    <location>
        <begin position="80"/>
        <end position="286"/>
    </location>
</feature>
<dbReference type="Pfam" id="PF05569">
    <property type="entry name" value="Peptidase_M56"/>
    <property type="match status" value="1"/>
</dbReference>
<feature type="transmembrane region" description="Helical" evidence="1">
    <location>
        <begin position="6"/>
        <end position="25"/>
    </location>
</feature>
<feature type="transmembrane region" description="Helical" evidence="1">
    <location>
        <begin position="299"/>
        <end position="319"/>
    </location>
</feature>
<evidence type="ECO:0000313" key="4">
    <source>
        <dbReference type="Proteomes" id="UP000184032"/>
    </source>
</evidence>
<feature type="transmembrane region" description="Helical" evidence="1">
    <location>
        <begin position="89"/>
        <end position="113"/>
    </location>
</feature>
<sequence>MDINVFSFIMSVIWFNIFILIINFFRKRDKFISNFNVYSILFLILLAIIRVIFSFDFKNAIIINSEKIYPIFYNFITYEFSLNSLNLRMYNIIILIWVVGILILTICDILNFIKFKKILNTYKNIWNKNNETVLGEIIKSQNIGKKINIVQTENINSPMIVGINNPTIYLPNINFTNEELHFIIFHELNHFLGKDIIKKIFMQIFKNIFWWNPFIHIFAKDFDNILEVQCDLRTTKHMTNLEKKDYLKSIAKVLRNDVNKFETYKVEVASYLINTSNFYDIKQRFKIVLNCNYKSKSKYINIFICILFFILFIASYFFIFKPFYFPEDEGIYYKEGYDTFLIENDEIF</sequence>
<dbReference type="InterPro" id="IPR008756">
    <property type="entry name" value="Peptidase_M56"/>
</dbReference>
<keyword evidence="1" id="KW-1133">Transmembrane helix</keyword>
<organism evidence="3 4">
    <name type="scientific">Anaerosphaera aminiphila DSM 21120</name>
    <dbReference type="NCBI Taxonomy" id="1120995"/>
    <lineage>
        <taxon>Bacteria</taxon>
        <taxon>Bacillati</taxon>
        <taxon>Bacillota</taxon>
        <taxon>Tissierellia</taxon>
        <taxon>Tissierellales</taxon>
        <taxon>Peptoniphilaceae</taxon>
        <taxon>Anaerosphaera</taxon>
    </lineage>
</organism>
<dbReference type="PANTHER" id="PTHR34978">
    <property type="entry name" value="POSSIBLE SENSOR-TRANSDUCER PROTEIN BLAR"/>
    <property type="match status" value="1"/>
</dbReference>
<keyword evidence="1" id="KW-0472">Membrane</keyword>
<name>A0A1M5SD10_9FIRM</name>
<keyword evidence="4" id="KW-1185">Reference proteome</keyword>
<dbReference type="AlphaFoldDB" id="A0A1M5SD10"/>
<protein>
    <submittedName>
        <fullName evidence="3">Signal transducer regulating beta-lactamase production, contains metallopeptidase domain</fullName>
    </submittedName>
</protein>
<dbReference type="EMBL" id="FQXI01000007">
    <property type="protein sequence ID" value="SHH35793.1"/>
    <property type="molecule type" value="Genomic_DNA"/>
</dbReference>
<dbReference type="RefSeq" id="WP_073184578.1">
    <property type="nucleotide sequence ID" value="NZ_FQXI01000007.1"/>
</dbReference>
<dbReference type="PANTHER" id="PTHR34978:SF3">
    <property type="entry name" value="SLR0241 PROTEIN"/>
    <property type="match status" value="1"/>
</dbReference>
<evidence type="ECO:0000259" key="2">
    <source>
        <dbReference type="Pfam" id="PF05569"/>
    </source>
</evidence>
<proteinExistence type="predicted"/>
<evidence type="ECO:0000313" key="3">
    <source>
        <dbReference type="EMBL" id="SHH35793.1"/>
    </source>
</evidence>
<dbReference type="OrthoDB" id="9762883at2"/>
<keyword evidence="1" id="KW-0812">Transmembrane</keyword>
<dbReference type="Proteomes" id="UP000184032">
    <property type="component" value="Unassembled WGS sequence"/>
</dbReference>
<dbReference type="STRING" id="1120995.SAMN02745245_01135"/>